<dbReference type="PANTHER" id="PTHR45737">
    <property type="entry name" value="VON WILLEBRAND FACTOR A DOMAIN-CONTAINING PROTEIN 5A"/>
    <property type="match status" value="1"/>
</dbReference>
<dbReference type="PROSITE" id="PS51468">
    <property type="entry name" value="VIT"/>
    <property type="match status" value="1"/>
</dbReference>
<dbReference type="Gene3D" id="3.40.50.410">
    <property type="entry name" value="von Willebrand factor, type A domain"/>
    <property type="match status" value="1"/>
</dbReference>
<dbReference type="SMART" id="SM00327">
    <property type="entry name" value="VWA"/>
    <property type="match status" value="1"/>
</dbReference>
<reference evidence="3 4" key="1">
    <citation type="submission" date="2021-06" db="EMBL/GenBank/DDBJ databases">
        <title>Rhodobacteraceae bacterium strain HSP-20.</title>
        <authorList>
            <person name="Chen W.-M."/>
        </authorList>
    </citation>
    <scope>NUCLEOTIDE SEQUENCE [LARGE SCALE GENOMIC DNA]</scope>
    <source>
        <strain evidence="3 4">HSP-20</strain>
    </source>
</reference>
<dbReference type="RefSeq" id="WP_161764221.1">
    <property type="nucleotide sequence ID" value="NZ_JAAATX020000024.1"/>
</dbReference>
<dbReference type="SMART" id="SM00609">
    <property type="entry name" value="VIT"/>
    <property type="match status" value="1"/>
</dbReference>
<keyword evidence="4" id="KW-1185">Reference proteome</keyword>
<dbReference type="InterPro" id="IPR036465">
    <property type="entry name" value="vWFA_dom_sf"/>
</dbReference>
<evidence type="ECO:0000313" key="3">
    <source>
        <dbReference type="EMBL" id="MBU9700170.1"/>
    </source>
</evidence>
<proteinExistence type="predicted"/>
<evidence type="ECO:0000313" key="4">
    <source>
        <dbReference type="Proteomes" id="UP000731907"/>
    </source>
</evidence>
<comment type="caution">
    <text evidence="3">The sequence shown here is derived from an EMBL/GenBank/DDBJ whole genome shotgun (WGS) entry which is preliminary data.</text>
</comment>
<evidence type="ECO:0000259" key="1">
    <source>
        <dbReference type="PROSITE" id="PS50234"/>
    </source>
</evidence>
<organism evidence="3 4">
    <name type="scientific">Paragemmobacter amnigenus</name>
    <dbReference type="NCBI Taxonomy" id="2852097"/>
    <lineage>
        <taxon>Bacteria</taxon>
        <taxon>Pseudomonadati</taxon>
        <taxon>Pseudomonadota</taxon>
        <taxon>Alphaproteobacteria</taxon>
        <taxon>Rhodobacterales</taxon>
        <taxon>Paracoccaceae</taxon>
        <taxon>Paragemmobacter</taxon>
    </lineage>
</organism>
<dbReference type="InterPro" id="IPR013694">
    <property type="entry name" value="VIT"/>
</dbReference>
<feature type="domain" description="VWFA" evidence="1">
    <location>
        <begin position="255"/>
        <end position="416"/>
    </location>
</feature>
<dbReference type="PANTHER" id="PTHR45737:SF6">
    <property type="entry name" value="VON WILLEBRAND FACTOR A DOMAIN-CONTAINING PROTEIN 5A"/>
    <property type="match status" value="1"/>
</dbReference>
<dbReference type="Pfam" id="PF13519">
    <property type="entry name" value="VWA_2"/>
    <property type="match status" value="1"/>
</dbReference>
<dbReference type="Pfam" id="PF08487">
    <property type="entry name" value="VIT"/>
    <property type="match status" value="1"/>
</dbReference>
<accession>A0ABS6JCQ2</accession>
<name>A0ABS6JCQ2_9RHOB</name>
<dbReference type="SUPFAM" id="SSF53300">
    <property type="entry name" value="vWA-like"/>
    <property type="match status" value="1"/>
</dbReference>
<gene>
    <name evidence="3" type="ORF">GU927_020245</name>
</gene>
<sequence>MANGMVFGHLLEELNDGVTIFRDGDGKHMPLSSTAIDVSIQSGLAIVVTTRTFANVEDVPIEAVLTMPVGFNAVVTGLSAKIDGRPLRAVAKGKTAARTSYEGAIDQGKMAILHEEVLRGIHVLSVGQLAPGKEVSVELRTVMPLAATENGLLLRLPMTTGQLYGVSPLQPADNLITSASVQHVASLRVHSDSGVPHLIGFGSLADGQAIDVLMNKSVEIEIAGGAMGTLLGVSASGRQVRLDLRREPSGENSLKIAILIDRSGSTGSPVGTDGQTVLSAIRGGLAKSLKNVTDEDLIAIWQFDDSCQRLGTGRGAEILQILKRLKQPGGGTRLGEAIKAVARTGAQDILVLTDGQTWDQLSPQVEGKNVRVSAVLVGRASLDANIGHFCAATGGDLFYTPDADVEKSVSVALSQMRSFRTERQLETEGSDLVRVVQTLGGVTVSAQWSDAMAMGAADDIGRYAAALCLGQLDDAAAERLAVMEGLCSNVTSLVLIDEAGALSDGISETRKIPLMDADDGSQLGDFIEDRNAILPMARASASYSASEDRAPRMRFGISSLLPARNAPTPSVPSGGTPSPEALSRLQAAVSKTPVPSGQRRKLRSFLDDGIIEPAKQEALRKAKEYRLAEVAVGIDWENQANRFLSLAFDGLLVSEQTALERLVQHVLALAFSRSEDALKRDLLAYLSLRFVTHSRAARRFAVKVLDGRSEAAFIAEYDALIFSDVIEGK</sequence>
<evidence type="ECO:0000259" key="2">
    <source>
        <dbReference type="PROSITE" id="PS51468"/>
    </source>
</evidence>
<dbReference type="PROSITE" id="PS50234">
    <property type="entry name" value="VWFA"/>
    <property type="match status" value="1"/>
</dbReference>
<dbReference type="EMBL" id="JAAATX020000024">
    <property type="protein sequence ID" value="MBU9700170.1"/>
    <property type="molecule type" value="Genomic_DNA"/>
</dbReference>
<feature type="domain" description="VIT" evidence="2">
    <location>
        <begin position="15"/>
        <end position="143"/>
    </location>
</feature>
<protein>
    <submittedName>
        <fullName evidence="3">VWA domain-containing protein</fullName>
    </submittedName>
</protein>
<dbReference type="CDD" id="cd00198">
    <property type="entry name" value="vWFA"/>
    <property type="match status" value="1"/>
</dbReference>
<dbReference type="InterPro" id="IPR002035">
    <property type="entry name" value="VWF_A"/>
</dbReference>
<dbReference type="Proteomes" id="UP000731907">
    <property type="component" value="Unassembled WGS sequence"/>
</dbReference>